<evidence type="ECO:0000256" key="9">
    <source>
        <dbReference type="ARBA" id="ARBA00022723"/>
    </source>
</evidence>
<comment type="catalytic activity">
    <reaction evidence="1">
        <text>a 2'-deoxyribonucleoside 5'-phosphate + H2O = a 2'-deoxyribonucleoside + phosphate</text>
        <dbReference type="Rhea" id="RHEA:36167"/>
        <dbReference type="ChEBI" id="CHEBI:15377"/>
        <dbReference type="ChEBI" id="CHEBI:18274"/>
        <dbReference type="ChEBI" id="CHEBI:43474"/>
        <dbReference type="ChEBI" id="CHEBI:65317"/>
        <dbReference type="EC" id="3.1.3.89"/>
    </reaction>
</comment>
<dbReference type="AlphaFoldDB" id="H2ANC8"/>
<comment type="cofactor">
    <cofactor evidence="4">
        <name>Mg(2+)</name>
        <dbReference type="ChEBI" id="CHEBI:18420"/>
    </cofactor>
</comment>
<dbReference type="Gene3D" id="1.10.3210.10">
    <property type="entry name" value="Hypothetical protein af1432"/>
    <property type="match status" value="1"/>
</dbReference>
<dbReference type="KEGG" id="kaf:KAFR_0A04430"/>
<dbReference type="GeneID" id="13882352"/>
<dbReference type="eggNOG" id="KOG3197">
    <property type="taxonomic scope" value="Eukaryota"/>
</dbReference>
<comment type="cofactor">
    <cofactor evidence="3">
        <name>Co(2+)</name>
        <dbReference type="ChEBI" id="CHEBI:48828"/>
    </cofactor>
</comment>
<evidence type="ECO:0000256" key="11">
    <source>
        <dbReference type="ARBA" id="ARBA00022842"/>
    </source>
</evidence>
<organism evidence="14 15">
    <name type="scientific">Kazachstania africana (strain ATCC 22294 / BCRC 22015 / CBS 2517 / CECT 1963 / NBRC 1671 / NRRL Y-8276)</name>
    <name type="common">Yeast</name>
    <name type="synonym">Kluyveromyces africanus</name>
    <dbReference type="NCBI Taxonomy" id="1071382"/>
    <lineage>
        <taxon>Eukaryota</taxon>
        <taxon>Fungi</taxon>
        <taxon>Dikarya</taxon>
        <taxon>Ascomycota</taxon>
        <taxon>Saccharomycotina</taxon>
        <taxon>Saccharomycetes</taxon>
        <taxon>Saccharomycetales</taxon>
        <taxon>Saccharomycetaceae</taxon>
        <taxon>Kazachstania</taxon>
    </lineage>
</organism>
<dbReference type="EMBL" id="HE650821">
    <property type="protein sequence ID" value="CCF55878.1"/>
    <property type="molecule type" value="Genomic_DNA"/>
</dbReference>
<gene>
    <name evidence="14" type="primary">KAFR0A04430</name>
    <name evidence="14" type="ORF">KAFR_0A04430</name>
</gene>
<comment type="subunit">
    <text evidence="7">Homodimer.</text>
</comment>
<evidence type="ECO:0000256" key="4">
    <source>
        <dbReference type="ARBA" id="ARBA00001946"/>
    </source>
</evidence>
<feature type="domain" description="HD/PDEase" evidence="13">
    <location>
        <begin position="53"/>
        <end position="173"/>
    </location>
</feature>
<evidence type="ECO:0000256" key="10">
    <source>
        <dbReference type="ARBA" id="ARBA00022801"/>
    </source>
</evidence>
<dbReference type="GO" id="GO:0009159">
    <property type="term" value="P:deoxyribonucleoside monophosphate catabolic process"/>
    <property type="evidence" value="ECO:0007669"/>
    <property type="project" value="EnsemblFungi"/>
</dbReference>
<dbReference type="InParanoid" id="H2ANC8"/>
<dbReference type="Pfam" id="PF13023">
    <property type="entry name" value="HD_3"/>
    <property type="match status" value="1"/>
</dbReference>
<dbReference type="RefSeq" id="XP_003955013.1">
    <property type="nucleotide sequence ID" value="XM_003954964.1"/>
</dbReference>
<proteinExistence type="inferred from homology"/>
<dbReference type="Proteomes" id="UP000005220">
    <property type="component" value="Chromosome 1"/>
</dbReference>
<dbReference type="GO" id="GO:0046872">
    <property type="term" value="F:metal ion binding"/>
    <property type="evidence" value="ECO:0007669"/>
    <property type="project" value="UniProtKB-KW"/>
</dbReference>
<evidence type="ECO:0000256" key="7">
    <source>
        <dbReference type="ARBA" id="ARBA00011738"/>
    </source>
</evidence>
<protein>
    <recommendedName>
        <fullName evidence="8">5'-deoxynucleotidase</fullName>
        <ecNumber evidence="8">3.1.3.89</ecNumber>
    </recommendedName>
</protein>
<comment type="similarity">
    <text evidence="6">Belongs to the HDDC2 family.</text>
</comment>
<keyword evidence="12" id="KW-0170">Cobalt</keyword>
<evidence type="ECO:0000256" key="1">
    <source>
        <dbReference type="ARBA" id="ARBA00001638"/>
    </source>
</evidence>
<keyword evidence="10" id="KW-0378">Hydrolase</keyword>
<dbReference type="SMART" id="SM00471">
    <property type="entry name" value="HDc"/>
    <property type="match status" value="1"/>
</dbReference>
<dbReference type="OrthoDB" id="10254258at2759"/>
<dbReference type="PANTHER" id="PTHR11845">
    <property type="entry name" value="5'-DEOXYNUCLEOTIDASE HDDC2"/>
    <property type="match status" value="1"/>
</dbReference>
<evidence type="ECO:0000256" key="3">
    <source>
        <dbReference type="ARBA" id="ARBA00001941"/>
    </source>
</evidence>
<evidence type="ECO:0000313" key="15">
    <source>
        <dbReference type="Proteomes" id="UP000005220"/>
    </source>
</evidence>
<comment type="function">
    <text evidence="5">Catalyzes the dephosphorylation of the nucleoside 5'-monophosphates deoxyadenosine monophosphate (dAMP), deoxycytidine monophosphate (dCMP), deoxyguanosine monophosphate (dGMP) and deoxythymidine monophosphate (dTMP).</text>
</comment>
<evidence type="ECO:0000256" key="2">
    <source>
        <dbReference type="ARBA" id="ARBA00001936"/>
    </source>
</evidence>
<dbReference type="InterPro" id="IPR039356">
    <property type="entry name" value="YfbR/HDDC2"/>
</dbReference>
<keyword evidence="15" id="KW-1185">Reference proteome</keyword>
<dbReference type="InterPro" id="IPR006674">
    <property type="entry name" value="HD_domain"/>
</dbReference>
<evidence type="ECO:0000313" key="14">
    <source>
        <dbReference type="EMBL" id="CCF55878.1"/>
    </source>
</evidence>
<evidence type="ECO:0000256" key="8">
    <source>
        <dbReference type="ARBA" id="ARBA00012964"/>
    </source>
</evidence>
<dbReference type="STRING" id="1071382.H2ANC8"/>
<dbReference type="SUPFAM" id="SSF109604">
    <property type="entry name" value="HD-domain/PDEase-like"/>
    <property type="match status" value="1"/>
</dbReference>
<keyword evidence="9" id="KW-0479">Metal-binding</keyword>
<evidence type="ECO:0000259" key="13">
    <source>
        <dbReference type="SMART" id="SM00471"/>
    </source>
</evidence>
<evidence type="ECO:0000256" key="12">
    <source>
        <dbReference type="ARBA" id="ARBA00023285"/>
    </source>
</evidence>
<dbReference type="HOGENOM" id="CLU_039453_2_1_1"/>
<evidence type="ECO:0000256" key="5">
    <source>
        <dbReference type="ARBA" id="ARBA00004074"/>
    </source>
</evidence>
<dbReference type="GO" id="GO:0005737">
    <property type="term" value="C:cytoplasm"/>
    <property type="evidence" value="ECO:0007669"/>
    <property type="project" value="TreeGrafter"/>
</dbReference>
<sequence length="210" mass="24541">MTDNLWNPEDHIPLHIKESLSKLSPNYVLAFFNLVQSLKLQKRTGWLNNNISNPESISDHMYRMGIMSAILKTPNVNTDKCVKISLVHDIAESIVGDITPFDVKIDKEEKHYRELSTIKYICNGLIKPYNTTAAQEILDCWLDYEDERSLEGSLVRDLDKFEMLVQCFEYEKSHNKQMDSFYDCVPVIKNQEVIQWTAQLLNERSKYFNI</sequence>
<comment type="cofactor">
    <cofactor evidence="2">
        <name>Mn(2+)</name>
        <dbReference type="ChEBI" id="CHEBI:29035"/>
    </cofactor>
</comment>
<dbReference type="PANTHER" id="PTHR11845:SF13">
    <property type="entry name" value="5'-DEOXYNUCLEOTIDASE HDDC2"/>
    <property type="match status" value="1"/>
</dbReference>
<dbReference type="GO" id="GO:0008253">
    <property type="term" value="F:5'-nucleotidase activity"/>
    <property type="evidence" value="ECO:0007669"/>
    <property type="project" value="EnsemblFungi"/>
</dbReference>
<name>H2ANC8_KAZAF</name>
<dbReference type="EC" id="3.1.3.89" evidence="8"/>
<accession>H2ANC8</accession>
<evidence type="ECO:0000256" key="6">
    <source>
        <dbReference type="ARBA" id="ARBA00009999"/>
    </source>
</evidence>
<dbReference type="FunFam" id="1.10.3210.10:FF:000011">
    <property type="entry name" value="HD domain-containing protein 2"/>
    <property type="match status" value="1"/>
</dbReference>
<reference evidence="14 15" key="1">
    <citation type="journal article" date="2011" name="Proc. Natl. Acad. Sci. U.S.A.">
        <title>Evolutionary erosion of yeast sex chromosomes by mating-type switching accidents.</title>
        <authorList>
            <person name="Gordon J.L."/>
            <person name="Armisen D."/>
            <person name="Proux-Wera E."/>
            <person name="Oheigeartaigh S.S."/>
            <person name="Byrne K.P."/>
            <person name="Wolfe K.H."/>
        </authorList>
    </citation>
    <scope>NUCLEOTIDE SEQUENCE [LARGE SCALE GENOMIC DNA]</scope>
    <source>
        <strain evidence="15">ATCC 22294 / BCRC 22015 / CBS 2517 / CECT 1963 / NBRC 1671 / NRRL Y-8276</strain>
    </source>
</reference>
<dbReference type="GO" id="GO:0002953">
    <property type="term" value="F:5'-deoxynucleotidase activity"/>
    <property type="evidence" value="ECO:0007669"/>
    <property type="project" value="UniProtKB-EC"/>
</dbReference>
<keyword evidence="11" id="KW-0460">Magnesium</keyword>
<dbReference type="InterPro" id="IPR003607">
    <property type="entry name" value="HD/PDEase_dom"/>
</dbReference>